<dbReference type="EMBL" id="CAUYUJ010001420">
    <property type="protein sequence ID" value="CAK0795838.1"/>
    <property type="molecule type" value="Genomic_DNA"/>
</dbReference>
<evidence type="ECO:0000259" key="9">
    <source>
        <dbReference type="PROSITE" id="PS50011"/>
    </source>
</evidence>
<evidence type="ECO:0000256" key="4">
    <source>
        <dbReference type="ARBA" id="ARBA00022741"/>
    </source>
</evidence>
<evidence type="ECO:0000256" key="2">
    <source>
        <dbReference type="ARBA" id="ARBA00022535"/>
    </source>
</evidence>
<feature type="non-terminal residue" evidence="11">
    <location>
        <position position="1"/>
    </location>
</feature>
<dbReference type="PROSITE" id="PS00108">
    <property type="entry name" value="PROTEIN_KINASE_ST"/>
    <property type="match status" value="1"/>
</dbReference>
<accession>A0ABN9PS47</accession>
<dbReference type="InterPro" id="IPR011009">
    <property type="entry name" value="Kinase-like_dom_sf"/>
</dbReference>
<dbReference type="PANTHER" id="PTHR24353">
    <property type="entry name" value="CYCLIC NUCLEOTIDE-DEPENDENT PROTEIN KINASE"/>
    <property type="match status" value="1"/>
</dbReference>
<protein>
    <recommendedName>
        <fullName evidence="13">cGMP-dependent protein kinase</fullName>
    </recommendedName>
</protein>
<evidence type="ECO:0008006" key="13">
    <source>
        <dbReference type="Google" id="ProtNLM"/>
    </source>
</evidence>
<dbReference type="InterPro" id="IPR000595">
    <property type="entry name" value="cNMP-bd_dom"/>
</dbReference>
<feature type="domain" description="Cyclic nucleotide-binding" evidence="10">
    <location>
        <begin position="162"/>
        <end position="253"/>
    </location>
</feature>
<evidence type="ECO:0000256" key="1">
    <source>
        <dbReference type="ARBA" id="ARBA00022527"/>
    </source>
</evidence>
<dbReference type="InterPro" id="IPR018490">
    <property type="entry name" value="cNMP-bd_dom_sf"/>
</dbReference>
<feature type="domain" description="Protein kinase" evidence="9">
    <location>
        <begin position="325"/>
        <end position="563"/>
    </location>
</feature>
<keyword evidence="12" id="KW-1185">Reference proteome</keyword>
<dbReference type="CDD" id="cd00038">
    <property type="entry name" value="CAP_ED"/>
    <property type="match status" value="2"/>
</dbReference>
<dbReference type="Pfam" id="PF00027">
    <property type="entry name" value="cNMP_binding"/>
    <property type="match status" value="1"/>
</dbReference>
<dbReference type="PROSITE" id="PS50011">
    <property type="entry name" value="PROTEIN_KINASE_DOM"/>
    <property type="match status" value="1"/>
</dbReference>
<evidence type="ECO:0000256" key="3">
    <source>
        <dbReference type="ARBA" id="ARBA00022679"/>
    </source>
</evidence>
<keyword evidence="6" id="KW-0067">ATP-binding</keyword>
<keyword evidence="4" id="KW-0547">Nucleotide-binding</keyword>
<dbReference type="PROSITE" id="PS50042">
    <property type="entry name" value="CNMP_BINDING_3"/>
    <property type="match status" value="2"/>
</dbReference>
<sequence length="563" mass="63349">GTAVEQRLLQSEPSFSRSLSTRLQGERTPSRTGTWTPSRRPRQPRQGTPGARAAGLAEELVCRSTSSGVIEATPSTLFGADVFSPSRRASSHAETEDEVAVLVPGDSFGELAVLYHLRREATFRVREDCVLFAITRAEFMRWCQHHHRKITEYVKVLDEVHALQSLLSSERYELACHVHSVVDFKPGERILHQNKERKARQWYVVSRGGAEQHMLKEAPDGTQEKVWLADLRRGSHFGERSLLRGDTFSQSNVDTCEGGMTCLVFEYVVVAEILEKVFRSPGGELPSPDCPIQEWCQRLAEGWNNHHTEAIGVKKRGQTVQFENLRKRCCLGRGGFCKVALVEDVSSKKRYALKTMSKGYLSECGAERQIRWERELLSIVDSPFIINLHKTFILHVYFLLEAALGGSLADVVADRPEVFLEDRPRGSAAAFYVGCLVLALEHLHTRSIAHRDVKTENVLLDENGYAKLCDMGFARFVLGKTSTLAGTPEYMAPEMIDFPHTHDQSVDWWAVGVLTFELLSGQTPFEDEGITEPRGRLLAIRRSQEPSRPKVVFLCPLVLLESF</sequence>
<evidence type="ECO:0000256" key="8">
    <source>
        <dbReference type="SAM" id="MobiDB-lite"/>
    </source>
</evidence>
<gene>
    <name evidence="11" type="ORF">PCOR1329_LOCUS5386</name>
</gene>
<dbReference type="Gene3D" id="1.10.510.10">
    <property type="entry name" value="Transferase(Phosphotransferase) domain 1"/>
    <property type="match status" value="1"/>
</dbReference>
<evidence type="ECO:0000256" key="5">
    <source>
        <dbReference type="ARBA" id="ARBA00022777"/>
    </source>
</evidence>
<dbReference type="Pfam" id="PF00069">
    <property type="entry name" value="Pkinase"/>
    <property type="match status" value="1"/>
</dbReference>
<name>A0ABN9PS47_9DINO</name>
<dbReference type="InterPro" id="IPR008271">
    <property type="entry name" value="Ser/Thr_kinase_AS"/>
</dbReference>
<dbReference type="InterPro" id="IPR000719">
    <property type="entry name" value="Prot_kinase_dom"/>
</dbReference>
<keyword evidence="7" id="KW-0142">cGMP-binding</keyword>
<dbReference type="InterPro" id="IPR014710">
    <property type="entry name" value="RmlC-like_jellyroll"/>
</dbReference>
<evidence type="ECO:0000256" key="6">
    <source>
        <dbReference type="ARBA" id="ARBA00022840"/>
    </source>
</evidence>
<feature type="region of interest" description="Disordered" evidence="8">
    <location>
        <begin position="1"/>
        <end position="53"/>
    </location>
</feature>
<organism evidence="11 12">
    <name type="scientific">Prorocentrum cordatum</name>
    <dbReference type="NCBI Taxonomy" id="2364126"/>
    <lineage>
        <taxon>Eukaryota</taxon>
        <taxon>Sar</taxon>
        <taxon>Alveolata</taxon>
        <taxon>Dinophyceae</taxon>
        <taxon>Prorocentrales</taxon>
        <taxon>Prorocentraceae</taxon>
        <taxon>Prorocentrum</taxon>
    </lineage>
</organism>
<dbReference type="Gene3D" id="2.60.120.10">
    <property type="entry name" value="Jelly Rolls"/>
    <property type="match status" value="2"/>
</dbReference>
<feature type="domain" description="Cyclic nucleotide-binding" evidence="10">
    <location>
        <begin position="99"/>
        <end position="141"/>
    </location>
</feature>
<feature type="compositionally biased region" description="Polar residues" evidence="8">
    <location>
        <begin position="8"/>
        <end position="23"/>
    </location>
</feature>
<keyword evidence="5" id="KW-0418">Kinase</keyword>
<proteinExistence type="predicted"/>
<dbReference type="Gene3D" id="3.30.200.20">
    <property type="entry name" value="Phosphorylase Kinase, domain 1"/>
    <property type="match status" value="1"/>
</dbReference>
<evidence type="ECO:0000313" key="12">
    <source>
        <dbReference type="Proteomes" id="UP001189429"/>
    </source>
</evidence>
<dbReference type="Proteomes" id="UP001189429">
    <property type="component" value="Unassembled WGS sequence"/>
</dbReference>
<dbReference type="SUPFAM" id="SSF56112">
    <property type="entry name" value="Protein kinase-like (PK-like)"/>
    <property type="match status" value="1"/>
</dbReference>
<comment type="caution">
    <text evidence="11">The sequence shown here is derived from an EMBL/GenBank/DDBJ whole genome shotgun (WGS) entry which is preliminary data.</text>
</comment>
<keyword evidence="2" id="KW-0140">cGMP</keyword>
<evidence type="ECO:0000256" key="7">
    <source>
        <dbReference type="ARBA" id="ARBA00022992"/>
    </source>
</evidence>
<dbReference type="SUPFAM" id="SSF51206">
    <property type="entry name" value="cAMP-binding domain-like"/>
    <property type="match status" value="2"/>
</dbReference>
<reference evidence="11" key="1">
    <citation type="submission" date="2023-10" db="EMBL/GenBank/DDBJ databases">
        <authorList>
            <person name="Chen Y."/>
            <person name="Shah S."/>
            <person name="Dougan E. K."/>
            <person name="Thang M."/>
            <person name="Chan C."/>
        </authorList>
    </citation>
    <scope>NUCLEOTIDE SEQUENCE [LARGE SCALE GENOMIC DNA]</scope>
</reference>
<dbReference type="SMART" id="SM00220">
    <property type="entry name" value="S_TKc"/>
    <property type="match status" value="1"/>
</dbReference>
<evidence type="ECO:0000313" key="11">
    <source>
        <dbReference type="EMBL" id="CAK0795838.1"/>
    </source>
</evidence>
<evidence type="ECO:0000259" key="10">
    <source>
        <dbReference type="PROSITE" id="PS50042"/>
    </source>
</evidence>
<keyword evidence="3" id="KW-0808">Transferase</keyword>
<dbReference type="PANTHER" id="PTHR24353:SF143">
    <property type="entry name" value="PROTEIN KINASE DOMAIN-CONTAINING PROTEIN"/>
    <property type="match status" value="1"/>
</dbReference>
<keyword evidence="1" id="KW-0723">Serine/threonine-protein kinase</keyword>